<organism evidence="1 2">
    <name type="scientific">Pseudomonas fluorescens</name>
    <dbReference type="NCBI Taxonomy" id="294"/>
    <lineage>
        <taxon>Bacteria</taxon>
        <taxon>Pseudomonadati</taxon>
        <taxon>Pseudomonadota</taxon>
        <taxon>Gammaproteobacteria</taxon>
        <taxon>Pseudomonadales</taxon>
        <taxon>Pseudomonadaceae</taxon>
        <taxon>Pseudomonas</taxon>
    </lineage>
</organism>
<evidence type="ECO:0000313" key="2">
    <source>
        <dbReference type="Proteomes" id="UP000239731"/>
    </source>
</evidence>
<dbReference type="Proteomes" id="UP000239731">
    <property type="component" value="Unassembled WGS sequence"/>
</dbReference>
<sequence length="142" mass="15624">MTEEDIQVQKALAEAGFGTWPASSRGELFDTLTRIRKGGLLAIEEFVDQQRQVLEKVASQEELAQFEQLRIQHPFLKACPECGHRPDFGPGYASADGDALVVCMNHPAGAVTQAGASVSEALERWNADDWLAPGLDRERFPL</sequence>
<evidence type="ECO:0000313" key="1">
    <source>
        <dbReference type="EMBL" id="PRW84431.1"/>
    </source>
</evidence>
<dbReference type="RefSeq" id="WP_106118595.1">
    <property type="nucleotide sequence ID" value="NZ_PVUH01000030.1"/>
</dbReference>
<protein>
    <submittedName>
        <fullName evidence="1">Uncharacterized protein</fullName>
    </submittedName>
</protein>
<reference evidence="1 2" key="1">
    <citation type="submission" date="2018-03" db="EMBL/GenBank/DDBJ databases">
        <title>Blue discolouration in mozzarella cheese caused by Pseudomonas fluorescens.</title>
        <authorList>
            <person name="Chiesa F."/>
            <person name="Dalmasso A."/>
            <person name="Lomonaco S."/>
        </authorList>
    </citation>
    <scope>NUCLEOTIDE SEQUENCE [LARGE SCALE GENOMIC DNA]</scope>
    <source>
        <strain evidence="1 2">11293</strain>
    </source>
</reference>
<dbReference type="AlphaFoldDB" id="A0A2T0HMX3"/>
<proteinExistence type="predicted"/>
<accession>A0A2T0HMX3</accession>
<comment type="caution">
    <text evidence="1">The sequence shown here is derived from an EMBL/GenBank/DDBJ whole genome shotgun (WGS) entry which is preliminary data.</text>
</comment>
<gene>
    <name evidence="1" type="ORF">C7A10_28770</name>
</gene>
<dbReference type="EMBL" id="PVUH01000030">
    <property type="protein sequence ID" value="PRW84431.1"/>
    <property type="molecule type" value="Genomic_DNA"/>
</dbReference>
<name>A0A2T0HMX3_PSEFL</name>